<protein>
    <recommendedName>
        <fullName evidence="2">KAP NTPase domain-containing protein</fullName>
    </recommendedName>
</protein>
<evidence type="ECO:0000259" key="2">
    <source>
        <dbReference type="Pfam" id="PF07693"/>
    </source>
</evidence>
<dbReference type="InterPro" id="IPR027417">
    <property type="entry name" value="P-loop_NTPase"/>
</dbReference>
<dbReference type="SUPFAM" id="SSF52540">
    <property type="entry name" value="P-loop containing nucleoside triphosphate hydrolases"/>
    <property type="match status" value="1"/>
</dbReference>
<dbReference type="Pfam" id="PF07693">
    <property type="entry name" value="KAP_NTPase"/>
    <property type="match status" value="1"/>
</dbReference>
<evidence type="ECO:0000256" key="1">
    <source>
        <dbReference type="SAM" id="Phobius"/>
    </source>
</evidence>
<reference evidence="3" key="1">
    <citation type="journal article" date="2005" name="Appl. Environ. Microbiol.">
        <title>Identification and characterization of putative virulence genes and gene clusters in Aeromonas hydrophila PPD134/91.</title>
        <authorList>
            <person name="Yu H.B."/>
            <person name="Zhang Y.L."/>
            <person name="Lau Y.L."/>
            <person name="Yao F."/>
            <person name="Vilches S."/>
            <person name="Merino S."/>
            <person name="Tomas J.M."/>
            <person name="Howard S.P."/>
            <person name="Leung K.Y."/>
        </authorList>
    </citation>
    <scope>NUCLEOTIDE SEQUENCE</scope>
    <source>
        <strain evidence="3">PPD134/91</strain>
    </source>
</reference>
<dbReference type="AlphaFoldDB" id="Q5VJ18"/>
<dbReference type="InterPro" id="IPR011646">
    <property type="entry name" value="KAP_P-loop"/>
</dbReference>
<feature type="domain" description="KAP NTPase" evidence="2">
    <location>
        <begin position="199"/>
        <end position="350"/>
    </location>
</feature>
<dbReference type="EMBL" id="AY442269">
    <property type="protein sequence ID" value="AAS46711.1"/>
    <property type="molecule type" value="Genomic_DNA"/>
</dbReference>
<accession>Q5VJ18</accession>
<keyword evidence="1" id="KW-0472">Membrane</keyword>
<keyword evidence="1" id="KW-1133">Transmembrane helix</keyword>
<dbReference type="Gene3D" id="3.40.50.300">
    <property type="entry name" value="P-loop containing nucleotide triphosphate hydrolases"/>
    <property type="match status" value="1"/>
</dbReference>
<proteinExistence type="predicted"/>
<feature type="transmembrane region" description="Helical" evidence="1">
    <location>
        <begin position="120"/>
        <end position="137"/>
    </location>
</feature>
<evidence type="ECO:0000313" key="3">
    <source>
        <dbReference type="EMBL" id="AAS46711.1"/>
    </source>
</evidence>
<name>Q5VJ18_AERHY</name>
<keyword evidence="1" id="KW-0812">Transmembrane</keyword>
<sequence length="359" mass="41431">MSKNKMPDTNPKNKIVNRYVDLFLYATIAWLIILLISSAYLSEGTVKRCLLFYNNLPLPLQYVTFFISGVMTKDILINCGDYNLKHELHNETYYYNSRLSHNTIGLYDLKLKIKQKIYNPPLRLTIILFVVIAFSSYDISLRLIISPEAFLYLGGILFPTLTSSVFSKYSEDDNNTPWHQNEKPINDLTQDRLNRRVLVHRLYDIVTSEEYPDLRGIALVGPFGTGKSSIIRMMISKLFEEKLNFLVCRIDTWGAYSSEEQIQKYFIEKMINCLSTITSTTSLNGLPSKYIHSLKGAQNLWLDTLPLFDNYSSPNSQLEKINSILSILDVKILIVIEDIDRNENSDKIFESNSTIIWII</sequence>
<feature type="transmembrane region" description="Helical" evidence="1">
    <location>
        <begin position="22"/>
        <end position="41"/>
    </location>
</feature>
<organism evidence="3">
    <name type="scientific">Aeromonas hydrophila</name>
    <dbReference type="NCBI Taxonomy" id="644"/>
    <lineage>
        <taxon>Bacteria</taxon>
        <taxon>Pseudomonadati</taxon>
        <taxon>Pseudomonadota</taxon>
        <taxon>Gammaproteobacteria</taxon>
        <taxon>Aeromonadales</taxon>
        <taxon>Aeromonadaceae</taxon>
        <taxon>Aeromonas</taxon>
    </lineage>
</organism>